<protein>
    <submittedName>
        <fullName evidence="2">Uncharacterized protein</fullName>
    </submittedName>
</protein>
<evidence type="ECO:0000313" key="3">
    <source>
        <dbReference type="Proteomes" id="UP000612329"/>
    </source>
</evidence>
<organism evidence="2 3">
    <name type="scientific">Yeosuana aromativorans</name>
    <dbReference type="NCBI Taxonomy" id="288019"/>
    <lineage>
        <taxon>Bacteria</taxon>
        <taxon>Pseudomonadati</taxon>
        <taxon>Bacteroidota</taxon>
        <taxon>Flavobacteriia</taxon>
        <taxon>Flavobacteriales</taxon>
        <taxon>Flavobacteriaceae</taxon>
        <taxon>Yeosuana</taxon>
    </lineage>
</organism>
<gene>
    <name evidence="2" type="ORF">GCM10007962_18530</name>
</gene>
<keyword evidence="3" id="KW-1185">Reference proteome</keyword>
<dbReference type="EMBL" id="BMNR01000004">
    <property type="protein sequence ID" value="GGK24580.1"/>
    <property type="molecule type" value="Genomic_DNA"/>
</dbReference>
<reference evidence="2" key="2">
    <citation type="submission" date="2020-09" db="EMBL/GenBank/DDBJ databases">
        <authorList>
            <person name="Sun Q."/>
            <person name="Ohkuma M."/>
        </authorList>
    </citation>
    <scope>NUCLEOTIDE SEQUENCE</scope>
    <source>
        <strain evidence="2">JCM 12862</strain>
    </source>
</reference>
<keyword evidence="1" id="KW-1133">Transmembrane helix</keyword>
<keyword evidence="1" id="KW-0472">Membrane</keyword>
<dbReference type="RefSeq" id="WP_188652340.1">
    <property type="nucleotide sequence ID" value="NZ_BMNR01000004.1"/>
</dbReference>
<feature type="transmembrane region" description="Helical" evidence="1">
    <location>
        <begin position="6"/>
        <end position="25"/>
    </location>
</feature>
<accession>A0A8J3BPS5</accession>
<keyword evidence="1" id="KW-0812">Transmembrane</keyword>
<dbReference type="Proteomes" id="UP000612329">
    <property type="component" value="Unassembled WGS sequence"/>
</dbReference>
<dbReference type="AlphaFoldDB" id="A0A8J3BPS5"/>
<sequence>MNLKPTLIIAVALSILSLSIWELYWRSQTDHFKAGLEDDRYLWAKERAKVETATTQDIVLIGSSRTGFNFNTHVWEEVQGIKPINLSTDGKPPGPFLDDIVHNTSFNGTIVIGITPVFWFDKANNTWWKGAQKWVDHYHDETYAQKLGYFLSKPLQRHLVMLTSSELKFYNDLDLKSLINRIYIPGRIEEERMLYNFSYHDEDRNLIMFPAMINEPNFAKKIQYVWSGFLPYLPEYETIKDDMPEIFEYYRNVINLFKARGGKIIFVRHKSEEEWNKHTKRMLPREKVYDPFMKMINCPSYHFEDYEFMSKYTLPDWSHMYYTDALKYTKDIVTKMIEDGHLQSYKN</sequence>
<proteinExistence type="predicted"/>
<comment type="caution">
    <text evidence="2">The sequence shown here is derived from an EMBL/GenBank/DDBJ whole genome shotgun (WGS) entry which is preliminary data.</text>
</comment>
<name>A0A8J3BPS5_9FLAO</name>
<evidence type="ECO:0000256" key="1">
    <source>
        <dbReference type="SAM" id="Phobius"/>
    </source>
</evidence>
<reference evidence="2" key="1">
    <citation type="journal article" date="2014" name="Int. J. Syst. Evol. Microbiol.">
        <title>Complete genome sequence of Corynebacterium casei LMG S-19264T (=DSM 44701T), isolated from a smear-ripened cheese.</title>
        <authorList>
            <consortium name="US DOE Joint Genome Institute (JGI-PGF)"/>
            <person name="Walter F."/>
            <person name="Albersmeier A."/>
            <person name="Kalinowski J."/>
            <person name="Ruckert C."/>
        </authorList>
    </citation>
    <scope>NUCLEOTIDE SEQUENCE</scope>
    <source>
        <strain evidence="2">JCM 12862</strain>
    </source>
</reference>
<evidence type="ECO:0000313" key="2">
    <source>
        <dbReference type="EMBL" id="GGK24580.1"/>
    </source>
</evidence>